<dbReference type="OrthoDB" id="9959841at2"/>
<protein>
    <submittedName>
        <fullName evidence="1">Uncharacterized protein</fullName>
    </submittedName>
</protein>
<accession>A0A229W0U4</accession>
<name>A0A229W0U4_9BIFI</name>
<comment type="caution">
    <text evidence="1">The sequence shown here is derived from an EMBL/GenBank/DDBJ whole genome shotgun (WGS) entry which is preliminary data.</text>
</comment>
<proteinExistence type="predicted"/>
<gene>
    <name evidence="1" type="ORF">Tam10B_0468</name>
</gene>
<dbReference type="EMBL" id="NEWD01000004">
    <property type="protein sequence ID" value="OXN01465.1"/>
    <property type="molecule type" value="Genomic_DNA"/>
</dbReference>
<dbReference type="AlphaFoldDB" id="A0A229W0U4"/>
<dbReference type="Proteomes" id="UP000215433">
    <property type="component" value="Unassembled WGS sequence"/>
</dbReference>
<dbReference type="RefSeq" id="WP_093959652.1">
    <property type="nucleotide sequence ID" value="NZ_NEWD01000004.1"/>
</dbReference>
<sequence length="63" mass="7055">MTTLLQRTLYREILKNSKYGADDAFTTGRHDGLSYALHRLIDEDGSNLAGCPLYDPPKGRDGR</sequence>
<evidence type="ECO:0000313" key="2">
    <source>
        <dbReference type="Proteomes" id="UP000215433"/>
    </source>
</evidence>
<organism evidence="1 2">
    <name type="scientific">Bifidobacterium vansinderenii</name>
    <dbReference type="NCBI Taxonomy" id="1984871"/>
    <lineage>
        <taxon>Bacteria</taxon>
        <taxon>Bacillati</taxon>
        <taxon>Actinomycetota</taxon>
        <taxon>Actinomycetes</taxon>
        <taxon>Bifidobacteriales</taxon>
        <taxon>Bifidobacteriaceae</taxon>
        <taxon>Bifidobacterium</taxon>
    </lineage>
</organism>
<evidence type="ECO:0000313" key="1">
    <source>
        <dbReference type="EMBL" id="OXN01465.1"/>
    </source>
</evidence>
<reference evidence="1 2" key="1">
    <citation type="submission" date="2017-05" db="EMBL/GenBank/DDBJ databases">
        <title>Bifidobacterium vansinderenii sp. nov.</title>
        <authorList>
            <person name="Lugli G.A."/>
            <person name="Duranti S."/>
            <person name="Mangifesta M."/>
        </authorList>
    </citation>
    <scope>NUCLEOTIDE SEQUENCE [LARGE SCALE GENOMIC DNA]</scope>
    <source>
        <strain evidence="1 2">Tam10B</strain>
    </source>
</reference>
<keyword evidence="2" id="KW-1185">Reference proteome</keyword>